<proteinExistence type="predicted"/>
<reference evidence="2" key="1">
    <citation type="submission" date="2018-03" db="EMBL/GenBank/DDBJ databases">
        <authorList>
            <person name="Rodrigo-Torres L."/>
            <person name="Arahal R. D."/>
            <person name="Lucena T."/>
        </authorList>
    </citation>
    <scope>NUCLEOTIDE SEQUENCE [LARGE SCALE GENOMIC DNA]</scope>
    <source>
        <strain evidence="2">CECT 8871</strain>
    </source>
</reference>
<protein>
    <submittedName>
        <fullName evidence="1">Uncharacterized protein</fullName>
    </submittedName>
</protein>
<dbReference type="OrthoDB" id="9801242at2"/>
<evidence type="ECO:0000313" key="2">
    <source>
        <dbReference type="Proteomes" id="UP000244904"/>
    </source>
</evidence>
<sequence length="61" mass="6983">MTTKYLTLTELRAKLGNRSRSAVYDDLAAGRLPKPLKLGGRNYWPEDELDAHLRNLRKEVA</sequence>
<gene>
    <name evidence="1" type="ORF">PRI8871_02955</name>
</gene>
<organism evidence="1 2">
    <name type="scientific">Pseudoprimorskyibacter insulae</name>
    <dbReference type="NCBI Taxonomy" id="1695997"/>
    <lineage>
        <taxon>Bacteria</taxon>
        <taxon>Pseudomonadati</taxon>
        <taxon>Pseudomonadota</taxon>
        <taxon>Alphaproteobacteria</taxon>
        <taxon>Rhodobacterales</taxon>
        <taxon>Paracoccaceae</taxon>
        <taxon>Pseudoprimorskyibacter</taxon>
    </lineage>
</organism>
<dbReference type="EMBL" id="OMOJ01000007">
    <property type="protein sequence ID" value="SPF81135.1"/>
    <property type="molecule type" value="Genomic_DNA"/>
</dbReference>
<accession>A0A2R8AYM2</accession>
<dbReference type="Gene3D" id="1.10.238.160">
    <property type="match status" value="1"/>
</dbReference>
<dbReference type="RefSeq" id="WP_108886992.1">
    <property type="nucleotide sequence ID" value="NZ_OMOJ01000007.1"/>
</dbReference>
<keyword evidence="2" id="KW-1185">Reference proteome</keyword>
<dbReference type="AlphaFoldDB" id="A0A2R8AYM2"/>
<name>A0A2R8AYM2_9RHOB</name>
<dbReference type="Proteomes" id="UP000244904">
    <property type="component" value="Unassembled WGS sequence"/>
</dbReference>
<evidence type="ECO:0000313" key="1">
    <source>
        <dbReference type="EMBL" id="SPF81135.1"/>
    </source>
</evidence>